<keyword evidence="4" id="KW-1185">Reference proteome</keyword>
<dbReference type="InterPro" id="IPR036291">
    <property type="entry name" value="NAD(P)-bd_dom_sf"/>
</dbReference>
<protein>
    <recommendedName>
        <fullName evidence="2">Gal80p-like C-terminal domain-containing protein</fullName>
    </recommendedName>
</protein>
<gene>
    <name evidence="3" type="ORF">B0T20DRAFT_451180</name>
</gene>
<reference evidence="3" key="1">
    <citation type="journal article" date="2023" name="Mol. Phylogenet. Evol.">
        <title>Genome-scale phylogeny and comparative genomics of the fungal order Sordariales.</title>
        <authorList>
            <person name="Hensen N."/>
            <person name="Bonometti L."/>
            <person name="Westerberg I."/>
            <person name="Brannstrom I.O."/>
            <person name="Guillou S."/>
            <person name="Cros-Aarteil S."/>
            <person name="Calhoun S."/>
            <person name="Haridas S."/>
            <person name="Kuo A."/>
            <person name="Mondo S."/>
            <person name="Pangilinan J."/>
            <person name="Riley R."/>
            <person name="LaButti K."/>
            <person name="Andreopoulos B."/>
            <person name="Lipzen A."/>
            <person name="Chen C."/>
            <person name="Yan M."/>
            <person name="Daum C."/>
            <person name="Ng V."/>
            <person name="Clum A."/>
            <person name="Steindorff A."/>
            <person name="Ohm R.A."/>
            <person name="Martin F."/>
            <person name="Silar P."/>
            <person name="Natvig D.O."/>
            <person name="Lalanne C."/>
            <person name="Gautier V."/>
            <person name="Ament-Velasquez S.L."/>
            <person name="Kruys A."/>
            <person name="Hutchinson M.I."/>
            <person name="Powell A.J."/>
            <person name="Barry K."/>
            <person name="Miller A.N."/>
            <person name="Grigoriev I.V."/>
            <person name="Debuchy R."/>
            <person name="Gladieux P."/>
            <person name="Hiltunen Thoren M."/>
            <person name="Johannesson H."/>
        </authorList>
    </citation>
    <scope>NUCLEOTIDE SEQUENCE</scope>
    <source>
        <strain evidence="3">FGSC 1904</strain>
    </source>
</reference>
<accession>A0AAE0PM11</accession>
<reference evidence="3" key="2">
    <citation type="submission" date="2023-07" db="EMBL/GenBank/DDBJ databases">
        <authorList>
            <consortium name="Lawrence Berkeley National Laboratory"/>
            <person name="Haridas S."/>
            <person name="Hensen N."/>
            <person name="Bonometti L."/>
            <person name="Westerberg I."/>
            <person name="Brannstrom I.O."/>
            <person name="Guillou S."/>
            <person name="Cros-Aarteil S."/>
            <person name="Calhoun S."/>
            <person name="Kuo A."/>
            <person name="Mondo S."/>
            <person name="Pangilinan J."/>
            <person name="Riley R."/>
            <person name="LaButti K."/>
            <person name="Andreopoulos B."/>
            <person name="Lipzen A."/>
            <person name="Chen C."/>
            <person name="Yanf M."/>
            <person name="Daum C."/>
            <person name="Ng V."/>
            <person name="Clum A."/>
            <person name="Steindorff A."/>
            <person name="Ohm R."/>
            <person name="Martin F."/>
            <person name="Silar P."/>
            <person name="Natvig D."/>
            <person name="Lalanne C."/>
            <person name="Gautier V."/>
            <person name="Ament-velasquez S.L."/>
            <person name="Kruys A."/>
            <person name="Hutchinson M.I."/>
            <person name="Powell A.J."/>
            <person name="Barry K."/>
            <person name="Miller A.N."/>
            <person name="Grigoriev I.V."/>
            <person name="Debuchy R."/>
            <person name="Gladieux P."/>
            <person name="Thoren M.H."/>
            <person name="Johannesson H."/>
        </authorList>
    </citation>
    <scope>NUCLEOTIDE SEQUENCE</scope>
    <source>
        <strain evidence="3">FGSC 1904</strain>
    </source>
</reference>
<dbReference type="InterPro" id="IPR051317">
    <property type="entry name" value="Gfo/Idh/MocA_oxidoreduct"/>
</dbReference>
<dbReference type="Proteomes" id="UP001281003">
    <property type="component" value="Unassembled WGS sequence"/>
</dbReference>
<feature type="domain" description="Gal80p-like C-terminal" evidence="2">
    <location>
        <begin position="142"/>
        <end position="258"/>
    </location>
</feature>
<feature type="compositionally biased region" description="Low complexity" evidence="1">
    <location>
        <begin position="265"/>
        <end position="282"/>
    </location>
</feature>
<dbReference type="PANTHER" id="PTHR43708">
    <property type="entry name" value="CONSERVED EXPRESSED OXIDOREDUCTASE (EUROFUNG)"/>
    <property type="match status" value="1"/>
</dbReference>
<sequence length="426" mass="46610">MTTPRPLRLALIGLSSTSPSSWLSLAHLPYLLSPHGLARYQIIALLNSSLSSAAAAISHYGLDPSIVRPYGSAEDLAQEREVDLVVVGTRVDVHYGNLKPLLEGWRDWRRGDGKGLRMGQMKKRGVYWGVRTVVGTQGWGSPVVKKIRDVLGSKEGKLGKVLSTELRISGMTGDREKLGEKMAYFAERKVGGNLWTIGGGHMIDLLQSLLGELKPESIKSHLTLQRPLIPLTDSSGAITKTITSNTPDLLYLTGSLPASPPPPSSSSSSSTPPSISSLSLSPSSPPPGVVPVQENATLHLRMRRGPPFPGEPAFVWSITCERGEVRVTSDDSIAIILGTGDVKIEVHDFETDEVEEVEWEWEDWQKELPGPARNVGSVYEGLWEAWVNNEEGGQGPKGEGKKRYNDWEVARRRHELVERAFVESGF</sequence>
<evidence type="ECO:0000256" key="1">
    <source>
        <dbReference type="SAM" id="MobiDB-lite"/>
    </source>
</evidence>
<dbReference type="Gene3D" id="3.40.50.720">
    <property type="entry name" value="NAD(P)-binding Rossmann-like Domain"/>
    <property type="match status" value="1"/>
</dbReference>
<comment type="caution">
    <text evidence="3">The sequence shown here is derived from an EMBL/GenBank/DDBJ whole genome shotgun (WGS) entry which is preliminary data.</text>
</comment>
<evidence type="ECO:0000313" key="3">
    <source>
        <dbReference type="EMBL" id="KAK3402356.1"/>
    </source>
</evidence>
<evidence type="ECO:0000259" key="2">
    <source>
        <dbReference type="Pfam" id="PF22685"/>
    </source>
</evidence>
<dbReference type="EMBL" id="JAUTDP010000002">
    <property type="protein sequence ID" value="KAK3402356.1"/>
    <property type="molecule type" value="Genomic_DNA"/>
</dbReference>
<organism evidence="3 4">
    <name type="scientific">Sordaria brevicollis</name>
    <dbReference type="NCBI Taxonomy" id="83679"/>
    <lineage>
        <taxon>Eukaryota</taxon>
        <taxon>Fungi</taxon>
        <taxon>Dikarya</taxon>
        <taxon>Ascomycota</taxon>
        <taxon>Pezizomycotina</taxon>
        <taxon>Sordariomycetes</taxon>
        <taxon>Sordariomycetidae</taxon>
        <taxon>Sordariales</taxon>
        <taxon>Sordariaceae</taxon>
        <taxon>Sordaria</taxon>
    </lineage>
</organism>
<dbReference type="Gene3D" id="3.30.360.10">
    <property type="entry name" value="Dihydrodipicolinate Reductase, domain 2"/>
    <property type="match status" value="1"/>
</dbReference>
<dbReference type="Pfam" id="PF22685">
    <property type="entry name" value="Gal80p_C-like"/>
    <property type="match status" value="1"/>
</dbReference>
<dbReference type="SUPFAM" id="SSF55347">
    <property type="entry name" value="Glyceraldehyde-3-phosphate dehydrogenase-like, C-terminal domain"/>
    <property type="match status" value="1"/>
</dbReference>
<dbReference type="SUPFAM" id="SSF51735">
    <property type="entry name" value="NAD(P)-binding Rossmann-fold domains"/>
    <property type="match status" value="1"/>
</dbReference>
<dbReference type="InterPro" id="IPR055080">
    <property type="entry name" value="Gal80p-like_C"/>
</dbReference>
<evidence type="ECO:0000313" key="4">
    <source>
        <dbReference type="Proteomes" id="UP001281003"/>
    </source>
</evidence>
<dbReference type="PANTHER" id="PTHR43708:SF1">
    <property type="entry name" value="GALACTOSE_LACTOSE METABOLISM REGULATORY PROTEIN GAL80"/>
    <property type="match status" value="1"/>
</dbReference>
<name>A0AAE0PM11_SORBR</name>
<proteinExistence type="predicted"/>
<feature type="region of interest" description="Disordered" evidence="1">
    <location>
        <begin position="253"/>
        <end position="291"/>
    </location>
</feature>
<dbReference type="AlphaFoldDB" id="A0AAE0PM11"/>